<dbReference type="EMBL" id="UGVE01000001">
    <property type="protein sequence ID" value="SUD97123.1"/>
    <property type="molecule type" value="Genomic_DNA"/>
</dbReference>
<evidence type="ECO:0000313" key="2">
    <source>
        <dbReference type="EMBL" id="SUD97123.1"/>
    </source>
</evidence>
<proteinExistence type="predicted"/>
<accession>A0AAJ4ZKL0</accession>
<protein>
    <submittedName>
        <fullName evidence="2">Uncharacterized protein</fullName>
    </submittedName>
</protein>
<gene>
    <name evidence="2" type="ORF">NCTC10894_01472</name>
</gene>
<organism evidence="2 3">
    <name type="scientific">Ralstonia mannitolilytica</name>
    <dbReference type="NCBI Taxonomy" id="105219"/>
    <lineage>
        <taxon>Bacteria</taxon>
        <taxon>Pseudomonadati</taxon>
        <taxon>Pseudomonadota</taxon>
        <taxon>Betaproteobacteria</taxon>
        <taxon>Burkholderiales</taxon>
        <taxon>Burkholderiaceae</taxon>
        <taxon>Ralstonia</taxon>
    </lineage>
</organism>
<dbReference type="Proteomes" id="UP000255008">
    <property type="component" value="Unassembled WGS sequence"/>
</dbReference>
<keyword evidence="1" id="KW-0812">Transmembrane</keyword>
<evidence type="ECO:0000313" key="3">
    <source>
        <dbReference type="Proteomes" id="UP000255008"/>
    </source>
</evidence>
<dbReference type="AlphaFoldDB" id="A0AAJ4ZKL0"/>
<evidence type="ECO:0000256" key="1">
    <source>
        <dbReference type="SAM" id="Phobius"/>
    </source>
</evidence>
<keyword evidence="1" id="KW-0472">Membrane</keyword>
<reference evidence="2 3" key="1">
    <citation type="submission" date="2018-06" db="EMBL/GenBank/DDBJ databases">
        <authorList>
            <consortium name="Pathogen Informatics"/>
            <person name="Doyle S."/>
        </authorList>
    </citation>
    <scope>NUCLEOTIDE SEQUENCE [LARGE SCALE GENOMIC DNA]</scope>
    <source>
        <strain evidence="2 3">NCTC10894</strain>
    </source>
</reference>
<sequence>MGLLCFAGNRAGEATVLGQGGNNMSTRHARRPAGAPRSTYIRRAQGGRIGGRSGGADHRLPPTGVPRLLLWMLAATIALAVVNAVWRHFN</sequence>
<name>A0AAJ4ZKL0_9RALS</name>
<keyword evidence="1" id="KW-1133">Transmembrane helix</keyword>
<comment type="caution">
    <text evidence="2">The sequence shown here is derived from an EMBL/GenBank/DDBJ whole genome shotgun (WGS) entry which is preliminary data.</text>
</comment>
<feature type="transmembrane region" description="Helical" evidence="1">
    <location>
        <begin position="68"/>
        <end position="86"/>
    </location>
</feature>